<dbReference type="Gene3D" id="3.40.50.1820">
    <property type="entry name" value="alpha/beta hydrolase"/>
    <property type="match status" value="2"/>
</dbReference>
<comment type="similarity">
    <text evidence="1">Belongs to the peptidase S28 family.</text>
</comment>
<evidence type="ECO:0000256" key="3">
    <source>
        <dbReference type="ARBA" id="ARBA00022729"/>
    </source>
</evidence>
<dbReference type="AlphaFoldDB" id="A0A2H5QR07"/>
<evidence type="ECO:0000256" key="2">
    <source>
        <dbReference type="ARBA" id="ARBA00022670"/>
    </source>
</evidence>
<keyword evidence="3" id="KW-0732">Signal</keyword>
<keyword evidence="4" id="KW-0378">Hydrolase</keyword>
<gene>
    <name evidence="6" type="ORF">CUMW_253280</name>
</gene>
<dbReference type="EMBL" id="BDQV01000645">
    <property type="protein sequence ID" value="GAY67003.1"/>
    <property type="molecule type" value="Genomic_DNA"/>
</dbReference>
<dbReference type="STRING" id="55188.A0A2H5QR07"/>
<dbReference type="InterPro" id="IPR008758">
    <property type="entry name" value="Peptidase_S28"/>
</dbReference>
<evidence type="ECO:0000256" key="5">
    <source>
        <dbReference type="ARBA" id="ARBA00023180"/>
    </source>
</evidence>
<organism evidence="6 7">
    <name type="scientific">Citrus unshiu</name>
    <name type="common">Satsuma mandarin</name>
    <name type="synonym">Citrus nobilis var. unshiu</name>
    <dbReference type="NCBI Taxonomy" id="55188"/>
    <lineage>
        <taxon>Eukaryota</taxon>
        <taxon>Viridiplantae</taxon>
        <taxon>Streptophyta</taxon>
        <taxon>Embryophyta</taxon>
        <taxon>Tracheophyta</taxon>
        <taxon>Spermatophyta</taxon>
        <taxon>Magnoliopsida</taxon>
        <taxon>eudicotyledons</taxon>
        <taxon>Gunneridae</taxon>
        <taxon>Pentapetalae</taxon>
        <taxon>rosids</taxon>
        <taxon>malvids</taxon>
        <taxon>Sapindales</taxon>
        <taxon>Rutaceae</taxon>
        <taxon>Aurantioideae</taxon>
        <taxon>Citrus</taxon>
    </lineage>
</organism>
<reference evidence="6 7" key="1">
    <citation type="journal article" date="2017" name="Front. Genet.">
        <title>Draft sequencing of the heterozygous diploid genome of Satsuma (Citrus unshiu Marc.) using a hybrid assembly approach.</title>
        <authorList>
            <person name="Shimizu T."/>
            <person name="Tanizawa Y."/>
            <person name="Mochizuki T."/>
            <person name="Nagasaki H."/>
            <person name="Yoshioka T."/>
            <person name="Toyoda A."/>
            <person name="Fujiyama A."/>
            <person name="Kaminuma E."/>
            <person name="Nakamura Y."/>
        </authorList>
    </citation>
    <scope>NUCLEOTIDE SEQUENCE [LARGE SCALE GENOMIC DNA]</scope>
    <source>
        <strain evidence="7">cv. Miyagawa wase</strain>
    </source>
</reference>
<dbReference type="Pfam" id="PF05577">
    <property type="entry name" value="Peptidase_S28"/>
    <property type="match status" value="1"/>
</dbReference>
<dbReference type="GO" id="GO:0070008">
    <property type="term" value="F:serine-type exopeptidase activity"/>
    <property type="evidence" value="ECO:0007669"/>
    <property type="project" value="InterPro"/>
</dbReference>
<protein>
    <recommendedName>
        <fullName evidence="8">Serine carboxypeptidase S28 family protein</fullName>
    </recommendedName>
</protein>
<proteinExistence type="inferred from homology"/>
<dbReference type="Proteomes" id="UP000236630">
    <property type="component" value="Unassembled WGS sequence"/>
</dbReference>
<evidence type="ECO:0000313" key="6">
    <source>
        <dbReference type="EMBL" id="GAY67003.1"/>
    </source>
</evidence>
<dbReference type="PANTHER" id="PTHR11010">
    <property type="entry name" value="PROTEASE S28 PRO-X CARBOXYPEPTIDASE-RELATED"/>
    <property type="match status" value="1"/>
</dbReference>
<sequence length="348" mass="39314">MPYRMQLFVDISTLLKPLADYAEILLHIKKTLSAEMSPIIVVGASYGGMLAAWFRLKYPHIALGEVASSAPILYFDNITPSNAYYDLVSKDFREASESCYKTIKQSWAEIDKAAAGKKWTYCSLLKVQNLQDVSELKDYLEFMYTGAAQYDDPQEYPVNKACEGIDGDSEGTYTLGRIFSGIVALRGENSCHDVDEFFSDETLDSSWGWQTCSEMVSPIGIGKNETMFQADPFYLTEYRDSCNKSFGVVPRPHWITTYYGGHDIRVVLKRFGSNIIFSNGHRDPCSSAGVLENISDNIIAVTTKNSSHCLDIQPATEDDPEWLVMQRKIEMDMVHDWFLKYSADLLQN</sequence>
<evidence type="ECO:0000256" key="4">
    <source>
        <dbReference type="ARBA" id="ARBA00022801"/>
    </source>
</evidence>
<name>A0A2H5QR07_CITUN</name>
<evidence type="ECO:0000313" key="7">
    <source>
        <dbReference type="Proteomes" id="UP000236630"/>
    </source>
</evidence>
<feature type="non-terminal residue" evidence="6">
    <location>
        <position position="348"/>
    </location>
</feature>
<comment type="caution">
    <text evidence="6">The sequence shown here is derived from an EMBL/GenBank/DDBJ whole genome shotgun (WGS) entry which is preliminary data.</text>
</comment>
<accession>A0A2H5QR07</accession>
<dbReference type="GO" id="GO:0006508">
    <property type="term" value="P:proteolysis"/>
    <property type="evidence" value="ECO:0007669"/>
    <property type="project" value="UniProtKB-KW"/>
</dbReference>
<evidence type="ECO:0000256" key="1">
    <source>
        <dbReference type="ARBA" id="ARBA00011079"/>
    </source>
</evidence>
<keyword evidence="7" id="KW-1185">Reference proteome</keyword>
<dbReference type="PANTHER" id="PTHR11010:SF96">
    <property type="entry name" value="LYSOSOMAL PRO-X CARBOXYPEPTIDASE-LIKE ISOFORM X1"/>
    <property type="match status" value="1"/>
</dbReference>
<dbReference type="InterPro" id="IPR029058">
    <property type="entry name" value="AB_hydrolase_fold"/>
</dbReference>
<dbReference type="GO" id="GO:0008239">
    <property type="term" value="F:dipeptidyl-peptidase activity"/>
    <property type="evidence" value="ECO:0007669"/>
    <property type="project" value="TreeGrafter"/>
</dbReference>
<evidence type="ECO:0008006" key="8">
    <source>
        <dbReference type="Google" id="ProtNLM"/>
    </source>
</evidence>
<dbReference type="SUPFAM" id="SSF53474">
    <property type="entry name" value="alpha/beta-Hydrolases"/>
    <property type="match status" value="1"/>
</dbReference>
<keyword evidence="5" id="KW-0325">Glycoprotein</keyword>
<keyword evidence="2" id="KW-0645">Protease</keyword>